<sequence length="28" mass="3241">MVSFLAKNSISRDLKDTKSQADLKKRLF</sequence>
<protein>
    <submittedName>
        <fullName evidence="1">Uncharacterized protein</fullName>
    </submittedName>
</protein>
<evidence type="ECO:0000313" key="1">
    <source>
        <dbReference type="EMBL" id="JAH42289.1"/>
    </source>
</evidence>
<dbReference type="EMBL" id="GBXM01066288">
    <property type="protein sequence ID" value="JAH42289.1"/>
    <property type="molecule type" value="Transcribed_RNA"/>
</dbReference>
<dbReference type="AlphaFoldDB" id="A0A0E9SLQ5"/>
<reference evidence="1" key="1">
    <citation type="submission" date="2014-11" db="EMBL/GenBank/DDBJ databases">
        <authorList>
            <person name="Amaro Gonzalez C."/>
        </authorList>
    </citation>
    <scope>NUCLEOTIDE SEQUENCE</scope>
</reference>
<reference evidence="1" key="2">
    <citation type="journal article" date="2015" name="Fish Shellfish Immunol.">
        <title>Early steps in the European eel (Anguilla anguilla)-Vibrio vulnificus interaction in the gills: Role of the RtxA13 toxin.</title>
        <authorList>
            <person name="Callol A."/>
            <person name="Pajuelo D."/>
            <person name="Ebbesson L."/>
            <person name="Teles M."/>
            <person name="MacKenzie S."/>
            <person name="Amaro C."/>
        </authorList>
    </citation>
    <scope>NUCLEOTIDE SEQUENCE</scope>
</reference>
<accession>A0A0E9SLQ5</accession>
<proteinExistence type="predicted"/>
<dbReference type="EMBL" id="GBXM01065346">
    <property type="protein sequence ID" value="JAH43231.1"/>
    <property type="molecule type" value="Transcribed_RNA"/>
</dbReference>
<organism evidence="1">
    <name type="scientific">Anguilla anguilla</name>
    <name type="common">European freshwater eel</name>
    <name type="synonym">Muraena anguilla</name>
    <dbReference type="NCBI Taxonomy" id="7936"/>
    <lineage>
        <taxon>Eukaryota</taxon>
        <taxon>Metazoa</taxon>
        <taxon>Chordata</taxon>
        <taxon>Craniata</taxon>
        <taxon>Vertebrata</taxon>
        <taxon>Euteleostomi</taxon>
        <taxon>Actinopterygii</taxon>
        <taxon>Neopterygii</taxon>
        <taxon>Teleostei</taxon>
        <taxon>Anguilliformes</taxon>
        <taxon>Anguillidae</taxon>
        <taxon>Anguilla</taxon>
    </lineage>
</organism>
<name>A0A0E9SLQ5_ANGAN</name>